<feature type="compositionally biased region" description="Low complexity" evidence="1">
    <location>
        <begin position="196"/>
        <end position="218"/>
    </location>
</feature>
<dbReference type="Gene3D" id="3.40.50.720">
    <property type="entry name" value="NAD(P)-binding Rossmann-like Domain"/>
    <property type="match status" value="1"/>
</dbReference>
<evidence type="ECO:0008006" key="6">
    <source>
        <dbReference type="Google" id="ProtNLM"/>
    </source>
</evidence>
<proteinExistence type="predicted"/>
<dbReference type="NCBIfam" id="TIGR03450">
    <property type="entry name" value="mycothiol_INO1"/>
    <property type="match status" value="1"/>
</dbReference>
<dbReference type="InterPro" id="IPR013021">
    <property type="entry name" value="Myo-inos-1-P_Synthase_GAPDH"/>
</dbReference>
<dbReference type="InterPro" id="IPR036388">
    <property type="entry name" value="WH-like_DNA-bd_sf"/>
</dbReference>
<dbReference type="PANTHER" id="PTHR43125">
    <property type="entry name" value="INOSITOL-3-PHOSPHATE SYNTHASE"/>
    <property type="match status" value="1"/>
</dbReference>
<evidence type="ECO:0000256" key="1">
    <source>
        <dbReference type="SAM" id="MobiDB-lite"/>
    </source>
</evidence>
<dbReference type="InterPro" id="IPR017815">
    <property type="entry name" value="Myo-inos-1-P_Synthase_actino"/>
</dbReference>
<protein>
    <recommendedName>
        <fullName evidence="6">Inositol-3-phosphate synthase</fullName>
    </recommendedName>
</protein>
<comment type="caution">
    <text evidence="4">The sequence shown here is derived from an EMBL/GenBank/DDBJ whole genome shotgun (WGS) entry which is preliminary data.</text>
</comment>
<organism evidence="4 5">
    <name type="scientific">Litorihabitans aurantiacus</name>
    <dbReference type="NCBI Taxonomy" id="1930061"/>
    <lineage>
        <taxon>Bacteria</taxon>
        <taxon>Bacillati</taxon>
        <taxon>Actinomycetota</taxon>
        <taxon>Actinomycetes</taxon>
        <taxon>Micrococcales</taxon>
        <taxon>Beutenbergiaceae</taxon>
        <taxon>Litorihabitans</taxon>
    </lineage>
</organism>
<dbReference type="Pfam" id="PF01658">
    <property type="entry name" value="Inos-1-P_synth"/>
    <property type="match status" value="1"/>
</dbReference>
<feature type="domain" description="Transcription regulator PadR N-terminal" evidence="3">
    <location>
        <begin position="28"/>
        <end position="106"/>
    </location>
</feature>
<evidence type="ECO:0000313" key="4">
    <source>
        <dbReference type="EMBL" id="GMA33069.1"/>
    </source>
</evidence>
<sequence>MTFRCIDPETREVAAVARRRSDVLDLAILGRLASGPLHGYELRKRLAATLGPFRSLSFGSLYPRLRALQQVGWITSADTADLPHALASKRSRVSYELTAAGKEHLAQALTASDPAAWDDDVFDVRFSMFGATDPQTRLRILEGRRTRVLERREATRAAAARNRERRDSYTAELQRHGLEILDTEVGWLERLIATERAATSSTTPPTTARPPVAADEPAGSPPPEPPPEGEPMSSIRVAIAGVGNCASSLVQGVEYYKDADPSSKVPGLMHVQFGEYHVGDLEFVAAFDVDAKKVGQDLSAAIVSSENNTIKISDVPPSGVQVQRGPTLDGLGKYYRETIEESTDEVVDVVSVLRETQADVLVCYLPVGSEDAAKFYAQAAIDAGVAFVNALPVFIAGTPEWADKFTAAGVPIVGDDIKSQVGATITHRVLARLFEDRGVILDRTYQLNVGGNMDFKNMLERDRLESKKISKTQAVTSNLTDAAFAGKTEDRNVHIGPSDYVAWLDDRKWAYVRMEGRAFGDAPLNMEYKLEVWDSPNSAGVIIDAVRAAKIAKDRGVGGPITSASAYFMKSPPEQIEDGAARRQLEAFIAGDVER</sequence>
<dbReference type="InterPro" id="IPR036390">
    <property type="entry name" value="WH_DNA-bd_sf"/>
</dbReference>
<keyword evidence="5" id="KW-1185">Reference proteome</keyword>
<evidence type="ECO:0000259" key="2">
    <source>
        <dbReference type="Pfam" id="PF01658"/>
    </source>
</evidence>
<dbReference type="GO" id="GO:0004512">
    <property type="term" value="F:inositol-3-phosphate synthase activity"/>
    <property type="evidence" value="ECO:0007669"/>
    <property type="project" value="TreeGrafter"/>
</dbReference>
<dbReference type="GO" id="GO:0006021">
    <property type="term" value="P:inositol biosynthetic process"/>
    <property type="evidence" value="ECO:0007669"/>
    <property type="project" value="TreeGrafter"/>
</dbReference>
<gene>
    <name evidence="4" type="ORF">GCM10025875_30610</name>
</gene>
<dbReference type="PANTHER" id="PTHR43125:SF1">
    <property type="entry name" value="INOSITOL-3-PHOSPHATE SYNTHASE"/>
    <property type="match status" value="1"/>
</dbReference>
<dbReference type="Gene3D" id="1.10.10.10">
    <property type="entry name" value="Winged helix-like DNA-binding domain superfamily/Winged helix DNA-binding domain"/>
    <property type="match status" value="1"/>
</dbReference>
<dbReference type="InterPro" id="IPR052199">
    <property type="entry name" value="MIPS"/>
</dbReference>
<dbReference type="Pfam" id="PF03551">
    <property type="entry name" value="PadR"/>
    <property type="match status" value="1"/>
</dbReference>
<dbReference type="Gene3D" id="3.30.360.10">
    <property type="entry name" value="Dihydrodipicolinate Reductase, domain 2"/>
    <property type="match status" value="1"/>
</dbReference>
<dbReference type="InterPro" id="IPR036291">
    <property type="entry name" value="NAD(P)-bd_dom_sf"/>
</dbReference>
<accession>A0AA38CV04</accession>
<evidence type="ECO:0000313" key="5">
    <source>
        <dbReference type="Proteomes" id="UP001157161"/>
    </source>
</evidence>
<dbReference type="AlphaFoldDB" id="A0AA38CV04"/>
<dbReference type="InterPro" id="IPR005149">
    <property type="entry name" value="Tscrpt_reg_PadR_N"/>
</dbReference>
<dbReference type="SUPFAM" id="SSF46785">
    <property type="entry name" value="Winged helix' DNA-binding domain"/>
    <property type="match status" value="1"/>
</dbReference>
<name>A0AA38CV04_9MICO</name>
<feature type="region of interest" description="Disordered" evidence="1">
    <location>
        <begin position="196"/>
        <end position="232"/>
    </location>
</feature>
<dbReference type="SUPFAM" id="SSF51735">
    <property type="entry name" value="NAD(P)-binding Rossmann-fold domains"/>
    <property type="match status" value="1"/>
</dbReference>
<dbReference type="Proteomes" id="UP001157161">
    <property type="component" value="Unassembled WGS sequence"/>
</dbReference>
<dbReference type="EMBL" id="BSUM01000001">
    <property type="protein sequence ID" value="GMA33069.1"/>
    <property type="molecule type" value="Genomic_DNA"/>
</dbReference>
<feature type="compositionally biased region" description="Pro residues" evidence="1">
    <location>
        <begin position="219"/>
        <end position="229"/>
    </location>
</feature>
<reference evidence="4" key="2">
    <citation type="submission" date="2023-02" db="EMBL/GenBank/DDBJ databases">
        <authorList>
            <person name="Sun Q."/>
            <person name="Mori K."/>
        </authorList>
    </citation>
    <scope>NUCLEOTIDE SEQUENCE</scope>
    <source>
        <strain evidence="4">NBRC 112290</strain>
    </source>
</reference>
<evidence type="ECO:0000259" key="3">
    <source>
        <dbReference type="Pfam" id="PF03551"/>
    </source>
</evidence>
<reference evidence="4" key="1">
    <citation type="journal article" date="2014" name="Int. J. Syst. Evol. Microbiol.">
        <title>Complete genome sequence of Corynebacterium casei LMG S-19264T (=DSM 44701T), isolated from a smear-ripened cheese.</title>
        <authorList>
            <consortium name="US DOE Joint Genome Institute (JGI-PGF)"/>
            <person name="Walter F."/>
            <person name="Albersmeier A."/>
            <person name="Kalinowski J."/>
            <person name="Ruckert C."/>
        </authorList>
    </citation>
    <scope>NUCLEOTIDE SEQUENCE</scope>
    <source>
        <strain evidence="4">NBRC 112290</strain>
    </source>
</reference>
<feature type="domain" description="Myo-inositol-1-phosphate synthase GAPDH-like" evidence="2">
    <location>
        <begin position="422"/>
        <end position="535"/>
    </location>
</feature>
<dbReference type="SUPFAM" id="SSF55347">
    <property type="entry name" value="Glyceraldehyde-3-phosphate dehydrogenase-like, C-terminal domain"/>
    <property type="match status" value="1"/>
</dbReference>